<keyword evidence="2" id="KW-1185">Reference proteome</keyword>
<comment type="caution">
    <text evidence="1">The sequence shown here is derived from an EMBL/GenBank/DDBJ whole genome shotgun (WGS) entry which is preliminary data.</text>
</comment>
<organism evidence="1 2">
    <name type="scientific">Stieleria varia</name>
    <dbReference type="NCBI Taxonomy" id="2528005"/>
    <lineage>
        <taxon>Bacteria</taxon>
        <taxon>Pseudomonadati</taxon>
        <taxon>Planctomycetota</taxon>
        <taxon>Planctomycetia</taxon>
        <taxon>Pirellulales</taxon>
        <taxon>Pirellulaceae</taxon>
        <taxon>Stieleria</taxon>
    </lineage>
</organism>
<protein>
    <submittedName>
        <fullName evidence="1">General secretion pathway protein K</fullName>
    </submittedName>
</protein>
<name>A0A5C6AH54_9BACT</name>
<dbReference type="Proteomes" id="UP000320176">
    <property type="component" value="Unassembled WGS sequence"/>
</dbReference>
<sequence>MLMVLAVAVLLTTVLARLAKTSLKQGLAAADAQVRLQQRWGSESLQQAVLPRAGKVFKEFDEQWRLQDQGAPPTTIRDAITLGRVTFDVVLGDEDAKLNLNAVYRLGGERRTQAVLQKLVRPELTSMIRLAPAVDQQTTRGNERTVGAVAGGEDLGDDAPLPDAFRSWGEVFDVSQISAAFGNDAALANLTTGITCWGSGQSNLRRASDEIIQAMVASVVSEAQASRLVARYRENPTMSAQILFQNQVSDETQRAQLSRMFSETSHNHSMWIDASATGRRSLRRFIVMQRDDSGMTRYHQFKY</sequence>
<proteinExistence type="predicted"/>
<evidence type="ECO:0000313" key="2">
    <source>
        <dbReference type="Proteomes" id="UP000320176"/>
    </source>
</evidence>
<dbReference type="AlphaFoldDB" id="A0A5C6AH54"/>
<reference evidence="1 2" key="1">
    <citation type="submission" date="2019-02" db="EMBL/GenBank/DDBJ databases">
        <title>Deep-cultivation of Planctomycetes and their phenomic and genomic characterization uncovers novel biology.</title>
        <authorList>
            <person name="Wiegand S."/>
            <person name="Jogler M."/>
            <person name="Boedeker C."/>
            <person name="Pinto D."/>
            <person name="Vollmers J."/>
            <person name="Rivas-Marin E."/>
            <person name="Kohn T."/>
            <person name="Peeters S.H."/>
            <person name="Heuer A."/>
            <person name="Rast P."/>
            <person name="Oberbeckmann S."/>
            <person name="Bunk B."/>
            <person name="Jeske O."/>
            <person name="Meyerdierks A."/>
            <person name="Storesund J.E."/>
            <person name="Kallscheuer N."/>
            <person name="Luecker S."/>
            <person name="Lage O.M."/>
            <person name="Pohl T."/>
            <person name="Merkel B.J."/>
            <person name="Hornburger P."/>
            <person name="Mueller R.-W."/>
            <person name="Bruemmer F."/>
            <person name="Labrenz M."/>
            <person name="Spormann A.M."/>
            <person name="Op Den Camp H."/>
            <person name="Overmann J."/>
            <person name="Amann R."/>
            <person name="Jetten M.S.M."/>
            <person name="Mascher T."/>
            <person name="Medema M.H."/>
            <person name="Devos D.P."/>
            <person name="Kaster A.-K."/>
            <person name="Ovreas L."/>
            <person name="Rohde M."/>
            <person name="Galperin M.Y."/>
            <person name="Jogler C."/>
        </authorList>
    </citation>
    <scope>NUCLEOTIDE SEQUENCE [LARGE SCALE GENOMIC DNA]</scope>
    <source>
        <strain evidence="1 2">Pla52n</strain>
    </source>
</reference>
<accession>A0A5C6AH54</accession>
<evidence type="ECO:0000313" key="1">
    <source>
        <dbReference type="EMBL" id="TWT98401.1"/>
    </source>
</evidence>
<dbReference type="EMBL" id="SJPN01000006">
    <property type="protein sequence ID" value="TWT98401.1"/>
    <property type="molecule type" value="Genomic_DNA"/>
</dbReference>
<gene>
    <name evidence="1" type="ORF">Pla52n_49140</name>
</gene>